<dbReference type="Pfam" id="PF01812">
    <property type="entry name" value="5-FTHF_cyc-lig"/>
    <property type="match status" value="1"/>
</dbReference>
<accession>K6VB90</accession>
<dbReference type="EC" id="6.3.3.2" evidence="5"/>
<dbReference type="GO" id="GO:0030272">
    <property type="term" value="F:5-formyltetrahydrofolate cyclo-ligase activity"/>
    <property type="evidence" value="ECO:0007669"/>
    <property type="project" value="UniProtKB-EC"/>
</dbReference>
<keyword evidence="3 4" id="KW-0067">ATP-binding</keyword>
<feature type="binding site" evidence="4">
    <location>
        <begin position="155"/>
        <end position="163"/>
    </location>
    <ligand>
        <name>ATP</name>
        <dbReference type="ChEBI" id="CHEBI:30616"/>
    </ligand>
</feature>
<comment type="caution">
    <text evidence="6">The sequence shown here is derived from an EMBL/GenBank/DDBJ whole genome shotgun (WGS) entry which is preliminary data.</text>
</comment>
<comment type="catalytic activity">
    <reaction evidence="5">
        <text>(6S)-5-formyl-5,6,7,8-tetrahydrofolate + ATP = (6R)-5,10-methenyltetrahydrofolate + ADP + phosphate</text>
        <dbReference type="Rhea" id="RHEA:10488"/>
        <dbReference type="ChEBI" id="CHEBI:30616"/>
        <dbReference type="ChEBI" id="CHEBI:43474"/>
        <dbReference type="ChEBI" id="CHEBI:57455"/>
        <dbReference type="ChEBI" id="CHEBI:57457"/>
        <dbReference type="ChEBI" id="CHEBI:456216"/>
        <dbReference type="EC" id="6.3.3.2"/>
    </reaction>
</comment>
<dbReference type="GO" id="GO:0046872">
    <property type="term" value="F:metal ion binding"/>
    <property type="evidence" value="ECO:0007669"/>
    <property type="project" value="UniProtKB-KW"/>
</dbReference>
<comment type="cofactor">
    <cofactor evidence="5">
        <name>Mg(2+)</name>
        <dbReference type="ChEBI" id="CHEBI:18420"/>
    </cofactor>
</comment>
<feature type="binding site" evidence="4">
    <location>
        <begin position="23"/>
        <end position="27"/>
    </location>
    <ligand>
        <name>ATP</name>
        <dbReference type="ChEBI" id="CHEBI:30616"/>
    </ligand>
</feature>
<dbReference type="InterPro" id="IPR037171">
    <property type="entry name" value="NagB/RpiA_transferase-like"/>
</dbReference>
<keyword evidence="5" id="KW-0460">Magnesium</keyword>
<feature type="binding site" evidence="4">
    <location>
        <position position="70"/>
    </location>
    <ligand>
        <name>substrate</name>
    </ligand>
</feature>
<comment type="similarity">
    <text evidence="1 5">Belongs to the 5-formyltetrahydrofolate cyclo-ligase family.</text>
</comment>
<dbReference type="GO" id="GO:0009396">
    <property type="term" value="P:folic acid-containing compound biosynthetic process"/>
    <property type="evidence" value="ECO:0007669"/>
    <property type="project" value="TreeGrafter"/>
</dbReference>
<dbReference type="EMBL" id="BAHC01000225">
    <property type="protein sequence ID" value="GAB93483.1"/>
    <property type="molecule type" value="Genomic_DNA"/>
</dbReference>
<evidence type="ECO:0000313" key="6">
    <source>
        <dbReference type="EMBL" id="GAB93483.1"/>
    </source>
</evidence>
<evidence type="ECO:0000256" key="3">
    <source>
        <dbReference type="ARBA" id="ARBA00022840"/>
    </source>
</evidence>
<dbReference type="STRING" id="1108045.GORHZ_225_00060"/>
<reference evidence="6 7" key="1">
    <citation type="submission" date="2012-08" db="EMBL/GenBank/DDBJ databases">
        <title>Whole genome shotgun sequence of Gordonia rhizosphera NBRC 16068.</title>
        <authorList>
            <person name="Takarada H."/>
            <person name="Isaki S."/>
            <person name="Hosoyama A."/>
            <person name="Tsuchikane K."/>
            <person name="Katsumata H."/>
            <person name="Baba S."/>
            <person name="Ohji S."/>
            <person name="Yamazaki S."/>
            <person name="Fujita N."/>
        </authorList>
    </citation>
    <scope>NUCLEOTIDE SEQUENCE [LARGE SCALE GENOMIC DNA]</scope>
    <source>
        <strain evidence="6 7">NBRC 16068</strain>
    </source>
</reference>
<keyword evidence="2 4" id="KW-0547">Nucleotide-binding</keyword>
<sequence length="211" mass="22894">MLDEAAFGRRPRRQKAVGVQITKDRLRAELEKRRSSRSADERDRVAADLAGWMYSAPFRLEYDVTVAAYVPFGTEPGSIAQLDALADRGVILLLPVVPAGPPGPLDWVRYDGPSSLIEGRWGLLEPKGDGLGTDAVQAASVIFVPAYAVDKTGIRLGRGAGYYDRTLTSADADLVAVVYDDEVLDEPLPADPHDVRMGWVLTPDGGFRELG</sequence>
<dbReference type="InterPro" id="IPR024185">
    <property type="entry name" value="FTHF_cligase-like_sf"/>
</dbReference>
<dbReference type="GO" id="GO:0035999">
    <property type="term" value="P:tetrahydrofolate interconversion"/>
    <property type="evidence" value="ECO:0007669"/>
    <property type="project" value="TreeGrafter"/>
</dbReference>
<dbReference type="SUPFAM" id="SSF100950">
    <property type="entry name" value="NagB/RpiA/CoA transferase-like"/>
    <property type="match status" value="1"/>
</dbReference>
<dbReference type="InterPro" id="IPR002698">
    <property type="entry name" value="FTHF_cligase"/>
</dbReference>
<evidence type="ECO:0000256" key="4">
    <source>
        <dbReference type="PIRSR" id="PIRSR006806-1"/>
    </source>
</evidence>
<dbReference type="GO" id="GO:0005524">
    <property type="term" value="F:ATP binding"/>
    <property type="evidence" value="ECO:0007669"/>
    <property type="project" value="UniProtKB-KW"/>
</dbReference>
<evidence type="ECO:0000256" key="2">
    <source>
        <dbReference type="ARBA" id="ARBA00022741"/>
    </source>
</evidence>
<evidence type="ECO:0000313" key="7">
    <source>
        <dbReference type="Proteomes" id="UP000008363"/>
    </source>
</evidence>
<keyword evidence="5" id="KW-0479">Metal-binding</keyword>
<dbReference type="PANTHER" id="PTHR23407:SF1">
    <property type="entry name" value="5-FORMYLTETRAHYDROFOLATE CYCLO-LIGASE"/>
    <property type="match status" value="1"/>
</dbReference>
<dbReference type="Gene3D" id="3.40.50.10420">
    <property type="entry name" value="NagB/RpiA/CoA transferase-like"/>
    <property type="match status" value="1"/>
</dbReference>
<dbReference type="Proteomes" id="UP000008363">
    <property type="component" value="Unassembled WGS sequence"/>
</dbReference>
<dbReference type="eggNOG" id="COG0212">
    <property type="taxonomic scope" value="Bacteria"/>
</dbReference>
<dbReference type="PIRSF" id="PIRSF006806">
    <property type="entry name" value="FTHF_cligase"/>
    <property type="match status" value="1"/>
</dbReference>
<protein>
    <recommendedName>
        <fullName evidence="5">5-formyltetrahydrofolate cyclo-ligase</fullName>
        <ecNumber evidence="5">6.3.3.2</ecNumber>
    </recommendedName>
</protein>
<organism evidence="6 7">
    <name type="scientific">Gordonia rhizosphera NBRC 16068</name>
    <dbReference type="NCBI Taxonomy" id="1108045"/>
    <lineage>
        <taxon>Bacteria</taxon>
        <taxon>Bacillati</taxon>
        <taxon>Actinomycetota</taxon>
        <taxon>Actinomycetes</taxon>
        <taxon>Mycobacteriales</taxon>
        <taxon>Gordoniaceae</taxon>
        <taxon>Gordonia</taxon>
    </lineage>
</organism>
<name>K6VB90_9ACTN</name>
<dbReference type="NCBIfam" id="TIGR02727">
    <property type="entry name" value="MTHFS_bact"/>
    <property type="match status" value="1"/>
</dbReference>
<keyword evidence="7" id="KW-1185">Reference proteome</keyword>
<dbReference type="AlphaFoldDB" id="K6VB90"/>
<feature type="binding site" evidence="4">
    <location>
        <position position="75"/>
    </location>
    <ligand>
        <name>substrate</name>
    </ligand>
</feature>
<evidence type="ECO:0000256" key="5">
    <source>
        <dbReference type="RuleBase" id="RU361279"/>
    </source>
</evidence>
<evidence type="ECO:0000256" key="1">
    <source>
        <dbReference type="ARBA" id="ARBA00010638"/>
    </source>
</evidence>
<proteinExistence type="inferred from homology"/>
<gene>
    <name evidence="6" type="ORF">GORHZ_225_00060</name>
</gene>
<dbReference type="PANTHER" id="PTHR23407">
    <property type="entry name" value="ATPASE INHIBITOR/5-FORMYLTETRAHYDROFOLATE CYCLO-LIGASE"/>
    <property type="match status" value="1"/>
</dbReference>
<keyword evidence="6" id="KW-0436">Ligase</keyword>